<sequence length="415" mass="45716">MGVLADQPDNTTVFARRGLGRTVQLTAKHTEIADTMTAVQHGDDRVAAVSYEPPRSAPPMLDAIRSRLRRRDDAALSRIRAEITAFGEALAAHDFVPNAEHGPELIGDYERALDAYEQAKQDFVGDRNREDAQDVLRALDEGRHALACVDARLAGRPLPRRHPLCFFDPRHGPSTAEVRWSPPEGAARTIAVCAADAVRLGERCVSNAPVSRPVADPVNQPPAEAEARASGVGRREFGLLRPDPTAPAILVFRVTADNPGKETALRRVRRRNRPSATVKPKDQLLRIPGDFTARFAVPVREDGRPDAWFEVRGKTHWEAWLESAEGCRRFETSITGNGWEIVRYTGGGTAWAQFLHEGRGEVCVEQLGPQFQPAQRLLKGYGAVGPGRGSMAMPRQQSWLAVACRGKWSITVERE</sequence>
<protein>
    <submittedName>
        <fullName evidence="1">Uncharacterized protein</fullName>
    </submittedName>
</protein>
<dbReference type="Proteomes" id="UP001500879">
    <property type="component" value="Unassembled WGS sequence"/>
</dbReference>
<gene>
    <name evidence="1" type="ORF">GCM10010357_54850</name>
</gene>
<organism evidence="1 2">
    <name type="scientific">Streptomyces luteireticuli</name>
    <dbReference type="NCBI Taxonomy" id="173858"/>
    <lineage>
        <taxon>Bacteria</taxon>
        <taxon>Bacillati</taxon>
        <taxon>Actinomycetota</taxon>
        <taxon>Actinomycetes</taxon>
        <taxon>Kitasatosporales</taxon>
        <taxon>Streptomycetaceae</taxon>
        <taxon>Streptomyces</taxon>
    </lineage>
</organism>
<name>A0ABN0Z0C5_9ACTN</name>
<proteinExistence type="predicted"/>
<evidence type="ECO:0000313" key="1">
    <source>
        <dbReference type="EMBL" id="GAA0426331.1"/>
    </source>
</evidence>
<comment type="caution">
    <text evidence="1">The sequence shown here is derived from an EMBL/GenBank/DDBJ whole genome shotgun (WGS) entry which is preliminary data.</text>
</comment>
<accession>A0ABN0Z0C5</accession>
<keyword evidence="2" id="KW-1185">Reference proteome</keyword>
<dbReference type="EMBL" id="BAAABX010000057">
    <property type="protein sequence ID" value="GAA0426331.1"/>
    <property type="molecule type" value="Genomic_DNA"/>
</dbReference>
<evidence type="ECO:0000313" key="2">
    <source>
        <dbReference type="Proteomes" id="UP001500879"/>
    </source>
</evidence>
<reference evidence="1 2" key="1">
    <citation type="journal article" date="2019" name="Int. J. Syst. Evol. Microbiol.">
        <title>The Global Catalogue of Microorganisms (GCM) 10K type strain sequencing project: providing services to taxonomists for standard genome sequencing and annotation.</title>
        <authorList>
            <consortium name="The Broad Institute Genomics Platform"/>
            <consortium name="The Broad Institute Genome Sequencing Center for Infectious Disease"/>
            <person name="Wu L."/>
            <person name="Ma J."/>
        </authorList>
    </citation>
    <scope>NUCLEOTIDE SEQUENCE [LARGE SCALE GENOMIC DNA]</scope>
    <source>
        <strain evidence="1 2">JCM 4788</strain>
    </source>
</reference>